<keyword evidence="3" id="KW-1185">Reference proteome</keyword>
<dbReference type="Proteomes" id="UP000324639">
    <property type="component" value="Chromosome Bgt_-07"/>
</dbReference>
<sequence>MKFLRAATVAAMAGLLLLVPAAYGKMYYQCVSEKTFTVSAIEKYKKKASIDQVRSDDPEVITGQQCKAARFTERLQNKVKMSYLFQVVGMEPSYRLFEYNESTWQPCILRNGLK</sequence>
<gene>
    <name evidence="2" type="ORF">BGT96224V316_LOCUS4870</name>
</gene>
<evidence type="ECO:0000256" key="1">
    <source>
        <dbReference type="SAM" id="SignalP"/>
    </source>
</evidence>
<feature type="chain" id="PRO_5040857979" evidence="1">
    <location>
        <begin position="25"/>
        <end position="114"/>
    </location>
</feature>
<reference evidence="2 3" key="1">
    <citation type="submission" date="2018-08" db="EMBL/GenBank/DDBJ databases">
        <authorList>
            <person name="Muller C M."/>
        </authorList>
    </citation>
    <scope>NUCLEOTIDE SEQUENCE [LARGE SCALE GENOMIC DNA]</scope>
</reference>
<accession>A0A9X9MIC8</accession>
<keyword evidence="1" id="KW-0732">Signal</keyword>
<name>A0A9X9MIC8_BLUGR</name>
<dbReference type="AlphaFoldDB" id="A0A9X9MIC8"/>
<evidence type="ECO:0000313" key="2">
    <source>
        <dbReference type="EMBL" id="VDB89106.1"/>
    </source>
</evidence>
<dbReference type="EMBL" id="LR026990">
    <property type="protein sequence ID" value="VDB89106.1"/>
    <property type="molecule type" value="Genomic_DNA"/>
</dbReference>
<protein>
    <submittedName>
        <fullName evidence="2">BgtE-4403</fullName>
    </submittedName>
</protein>
<proteinExistence type="predicted"/>
<feature type="signal peptide" evidence="1">
    <location>
        <begin position="1"/>
        <end position="24"/>
    </location>
</feature>
<organism evidence="2 3">
    <name type="scientific">Blumeria graminis f. sp. tritici</name>
    <dbReference type="NCBI Taxonomy" id="62690"/>
    <lineage>
        <taxon>Eukaryota</taxon>
        <taxon>Fungi</taxon>
        <taxon>Dikarya</taxon>
        <taxon>Ascomycota</taxon>
        <taxon>Pezizomycotina</taxon>
        <taxon>Leotiomycetes</taxon>
        <taxon>Erysiphales</taxon>
        <taxon>Erysiphaceae</taxon>
        <taxon>Blumeria</taxon>
    </lineage>
</organism>
<evidence type="ECO:0000313" key="3">
    <source>
        <dbReference type="Proteomes" id="UP000324639"/>
    </source>
</evidence>